<dbReference type="PANTHER" id="PTHR10491">
    <property type="entry name" value="DTDP-4-DEHYDRORHAMNOSE REDUCTASE"/>
    <property type="match status" value="1"/>
</dbReference>
<sequence length="285" mass="31572">MKVGVIGSRGQLGSDLLKILADSIPLDKPEFDVLIPSSWPEITARGIDVLINTSAYNEVDQAEIDMDSCFNLNTFSPARLANFCDINKIIFITISTDYVFGFPPTVPPLPFSEESETNPLSVYGVSKRAGEILTLNRCKQSYVIRTCGLYGYASIARPRSSFVETMLRLAQKGNPISVVSDQIVSPTPTYDLALAINKLIEQLPPFGVYHLTADGFCSWYDFAKKIFDLAGLSVILKSTTMSAFNSKARRSPYTVLSNEKARRYGIQLPPWEVGLAAYLTNRKME</sequence>
<evidence type="ECO:0000256" key="1">
    <source>
        <dbReference type="ARBA" id="ARBA00004781"/>
    </source>
</evidence>
<dbReference type="UniPathway" id="UPA00124"/>
<accession>I0IMW8</accession>
<dbReference type="OrthoDB" id="9803892at2"/>
<protein>
    <recommendedName>
        <fullName evidence="4 6">dTDP-4-dehydrorhamnose reductase</fullName>
        <ecNumber evidence="3 6">1.1.1.133</ecNumber>
    </recommendedName>
</protein>
<evidence type="ECO:0000313" key="8">
    <source>
        <dbReference type="EMBL" id="BAM06617.1"/>
    </source>
</evidence>
<reference evidence="8 9" key="1">
    <citation type="journal article" date="2012" name="J. Bacteriol.">
        <title>Complete Genome Sequence of Leptospirillum ferrooxidans Strain C2-3, Isolated from a Fresh Volcanic Ash Deposit on the Island of Miyake, Japan.</title>
        <authorList>
            <person name="Fujimura R."/>
            <person name="Sato Y."/>
            <person name="Nishizawa T."/>
            <person name="Oshima K."/>
            <person name="Kim S.-W."/>
            <person name="Hattori M."/>
            <person name="Kamijo T."/>
            <person name="Ohta H."/>
        </authorList>
    </citation>
    <scope>NUCLEOTIDE SEQUENCE [LARGE SCALE GENOMIC DNA]</scope>
    <source>
        <strain evidence="8 9">C2-3</strain>
    </source>
</reference>
<dbReference type="Proteomes" id="UP000007382">
    <property type="component" value="Chromosome"/>
</dbReference>
<dbReference type="KEGG" id="lfc:LFE_0913"/>
<dbReference type="CDD" id="cd05254">
    <property type="entry name" value="dTDP_HR_like_SDR_e"/>
    <property type="match status" value="1"/>
</dbReference>
<gene>
    <name evidence="8" type="ordered locus">LFE_0913</name>
</gene>
<dbReference type="HOGENOM" id="CLU_045518_1_2_0"/>
<comment type="similarity">
    <text evidence="2 6">Belongs to the dTDP-4-dehydrorhamnose reductase family.</text>
</comment>
<dbReference type="PANTHER" id="PTHR10491:SF4">
    <property type="entry name" value="METHIONINE ADENOSYLTRANSFERASE 2 SUBUNIT BETA"/>
    <property type="match status" value="1"/>
</dbReference>
<dbReference type="RefSeq" id="WP_014449108.1">
    <property type="nucleotide sequence ID" value="NC_017094.1"/>
</dbReference>
<evidence type="ECO:0000259" key="7">
    <source>
        <dbReference type="Pfam" id="PF04321"/>
    </source>
</evidence>
<dbReference type="Gene3D" id="3.40.50.720">
    <property type="entry name" value="NAD(P)-binding Rossmann-like Domain"/>
    <property type="match status" value="1"/>
</dbReference>
<evidence type="ECO:0000256" key="3">
    <source>
        <dbReference type="ARBA" id="ARBA00012929"/>
    </source>
</evidence>
<comment type="pathway">
    <text evidence="1 6">Carbohydrate biosynthesis; dTDP-L-rhamnose biosynthesis.</text>
</comment>
<dbReference type="NCBIfam" id="TIGR01214">
    <property type="entry name" value="rmlD"/>
    <property type="match status" value="1"/>
</dbReference>
<name>I0IMW8_LEPFC</name>
<feature type="domain" description="RmlD-like substrate binding" evidence="7">
    <location>
        <begin position="1"/>
        <end position="281"/>
    </location>
</feature>
<dbReference type="STRING" id="1162668.LFE_0913"/>
<proteinExistence type="inferred from homology"/>
<evidence type="ECO:0000313" key="9">
    <source>
        <dbReference type="Proteomes" id="UP000007382"/>
    </source>
</evidence>
<dbReference type="EC" id="1.1.1.133" evidence="3 6"/>
<dbReference type="eggNOG" id="COG1091">
    <property type="taxonomic scope" value="Bacteria"/>
</dbReference>
<evidence type="ECO:0000256" key="4">
    <source>
        <dbReference type="ARBA" id="ARBA00017099"/>
    </source>
</evidence>
<dbReference type="GO" id="GO:0005829">
    <property type="term" value="C:cytosol"/>
    <property type="evidence" value="ECO:0007669"/>
    <property type="project" value="TreeGrafter"/>
</dbReference>
<dbReference type="InterPro" id="IPR005913">
    <property type="entry name" value="dTDP_dehydrorham_reduct"/>
</dbReference>
<dbReference type="GO" id="GO:0019305">
    <property type="term" value="P:dTDP-rhamnose biosynthetic process"/>
    <property type="evidence" value="ECO:0007669"/>
    <property type="project" value="UniProtKB-UniPathway"/>
</dbReference>
<dbReference type="InterPro" id="IPR029903">
    <property type="entry name" value="RmlD-like-bd"/>
</dbReference>
<dbReference type="SUPFAM" id="SSF51735">
    <property type="entry name" value="NAD(P)-binding Rossmann-fold domains"/>
    <property type="match status" value="1"/>
</dbReference>
<dbReference type="InterPro" id="IPR036291">
    <property type="entry name" value="NAD(P)-bd_dom_sf"/>
</dbReference>
<evidence type="ECO:0000256" key="2">
    <source>
        <dbReference type="ARBA" id="ARBA00010944"/>
    </source>
</evidence>
<dbReference type="PATRIC" id="fig|1162668.3.peg.1042"/>
<comment type="catalytic activity">
    <reaction evidence="5">
        <text>dTDP-beta-L-rhamnose + NADP(+) = dTDP-4-dehydro-beta-L-rhamnose + NADPH + H(+)</text>
        <dbReference type="Rhea" id="RHEA:21796"/>
        <dbReference type="ChEBI" id="CHEBI:15378"/>
        <dbReference type="ChEBI" id="CHEBI:57510"/>
        <dbReference type="ChEBI" id="CHEBI:57783"/>
        <dbReference type="ChEBI" id="CHEBI:58349"/>
        <dbReference type="ChEBI" id="CHEBI:62830"/>
        <dbReference type="EC" id="1.1.1.133"/>
    </reaction>
</comment>
<evidence type="ECO:0000256" key="5">
    <source>
        <dbReference type="ARBA" id="ARBA00048200"/>
    </source>
</evidence>
<keyword evidence="6" id="KW-0521">NADP</keyword>
<dbReference type="Gene3D" id="3.90.25.10">
    <property type="entry name" value="UDP-galactose 4-epimerase, domain 1"/>
    <property type="match status" value="1"/>
</dbReference>
<keyword evidence="9" id="KW-1185">Reference proteome</keyword>
<dbReference type="EMBL" id="AP012342">
    <property type="protein sequence ID" value="BAM06617.1"/>
    <property type="molecule type" value="Genomic_DNA"/>
</dbReference>
<organism evidence="8 9">
    <name type="scientific">Leptospirillum ferrooxidans (strain C2-3)</name>
    <dbReference type="NCBI Taxonomy" id="1162668"/>
    <lineage>
        <taxon>Bacteria</taxon>
        <taxon>Pseudomonadati</taxon>
        <taxon>Nitrospirota</taxon>
        <taxon>Nitrospiria</taxon>
        <taxon>Nitrospirales</taxon>
        <taxon>Nitrospiraceae</taxon>
        <taxon>Leptospirillum</taxon>
    </lineage>
</organism>
<reference evidence="9" key="2">
    <citation type="submission" date="2012-03" db="EMBL/GenBank/DDBJ databases">
        <title>The complete genome sequence of the pioneer microbe on fresh volcanic deposit, Leptospirillum ferrooxidans strain C2-3.</title>
        <authorList>
            <person name="Fujimura R."/>
            <person name="Sato Y."/>
            <person name="Nishizawa T."/>
            <person name="Nanba K."/>
            <person name="Oshima K."/>
            <person name="Hattori M."/>
            <person name="Kamijo T."/>
            <person name="Ohta H."/>
        </authorList>
    </citation>
    <scope>NUCLEOTIDE SEQUENCE [LARGE SCALE GENOMIC DNA]</scope>
    <source>
        <strain evidence="9">C2-3</strain>
    </source>
</reference>
<dbReference type="Pfam" id="PF04321">
    <property type="entry name" value="RmlD_sub_bind"/>
    <property type="match status" value="1"/>
</dbReference>
<comment type="function">
    <text evidence="6">Catalyzes the reduction of dTDP-6-deoxy-L-lyxo-4-hexulose to yield dTDP-L-rhamnose.</text>
</comment>
<evidence type="ECO:0000256" key="6">
    <source>
        <dbReference type="RuleBase" id="RU364082"/>
    </source>
</evidence>
<dbReference type="GO" id="GO:0008831">
    <property type="term" value="F:dTDP-4-dehydrorhamnose reductase activity"/>
    <property type="evidence" value="ECO:0007669"/>
    <property type="project" value="UniProtKB-EC"/>
</dbReference>
<keyword evidence="6" id="KW-0560">Oxidoreductase</keyword>
<dbReference type="AlphaFoldDB" id="I0IMW8"/>